<feature type="binding site" evidence="8">
    <location>
        <position position="140"/>
    </location>
    <ligand>
        <name>GTP</name>
        <dbReference type="ChEBI" id="CHEBI:37565"/>
    </ligand>
</feature>
<dbReference type="GO" id="GO:0005525">
    <property type="term" value="F:GTP binding"/>
    <property type="evidence" value="ECO:0007669"/>
    <property type="project" value="UniProtKB-UniRule"/>
</dbReference>
<dbReference type="CDD" id="cd02201">
    <property type="entry name" value="FtsZ_type1"/>
    <property type="match status" value="1"/>
</dbReference>
<dbReference type="InterPro" id="IPR020805">
    <property type="entry name" value="Cell_div_FtsZ_CS"/>
</dbReference>
<dbReference type="SUPFAM" id="SSF55307">
    <property type="entry name" value="Tubulin C-terminal domain-like"/>
    <property type="match status" value="1"/>
</dbReference>
<protein>
    <recommendedName>
        <fullName evidence="8 9">Cell division protein FtsZ</fullName>
    </recommendedName>
</protein>
<dbReference type="InterPro" id="IPR008280">
    <property type="entry name" value="Tub_FtsZ_C"/>
</dbReference>
<reference evidence="14 15" key="1">
    <citation type="submission" date="2016-06" db="EMBL/GenBank/DDBJ databases">
        <authorList>
            <person name="Haines A.N."/>
            <person name="Council K.R."/>
        </authorList>
    </citation>
    <scope>NUCLEOTIDE SEQUENCE [LARGE SCALE GENOMIC DNA]</scope>
    <source>
        <strain evidence="14 15">SP158-29</strain>
    </source>
</reference>
<dbReference type="Pfam" id="PF12327">
    <property type="entry name" value="FtsZ_C"/>
    <property type="match status" value="1"/>
</dbReference>
<dbReference type="STRING" id="936154.STP_1125"/>
<evidence type="ECO:0000256" key="5">
    <source>
        <dbReference type="ARBA" id="ARBA00023134"/>
    </source>
</evidence>
<dbReference type="SMART" id="SM00864">
    <property type="entry name" value="Tubulin"/>
    <property type="match status" value="1"/>
</dbReference>
<dbReference type="InterPro" id="IPR045061">
    <property type="entry name" value="FtsZ/CetZ"/>
</dbReference>
<evidence type="ECO:0000256" key="2">
    <source>
        <dbReference type="ARBA" id="ARBA00022490"/>
    </source>
</evidence>
<dbReference type="SUPFAM" id="SSF52490">
    <property type="entry name" value="Tubulin nucleotide-binding domain-like"/>
    <property type="match status" value="1"/>
</dbReference>
<feature type="domain" description="Tubulin/FtsZ 2-layer sandwich" evidence="12">
    <location>
        <begin position="208"/>
        <end position="325"/>
    </location>
</feature>
<reference evidence="13" key="2">
    <citation type="submission" date="2023-03" db="EMBL/GenBank/DDBJ databases">
        <authorList>
            <person name="Shen W."/>
            <person name="Cai J."/>
        </authorList>
    </citation>
    <scope>NUCLEOTIDE SEQUENCE</scope>
    <source>
        <strain evidence="13">P82-2</strain>
    </source>
</reference>
<evidence type="ECO:0000256" key="7">
    <source>
        <dbReference type="ARBA" id="ARBA00023306"/>
    </source>
</evidence>
<evidence type="ECO:0000256" key="9">
    <source>
        <dbReference type="NCBIfam" id="TIGR00065"/>
    </source>
</evidence>
<dbReference type="InterPro" id="IPR037103">
    <property type="entry name" value="Tubulin/FtsZ-like_C"/>
</dbReference>
<sequence length="447" mass="47386">MAFSFDTASMQGAVIKVIGVGGGGGNAINRMIDEGVAGVEFIAANTDIQALSSSKAETVIQLGPKLTRGLGAGGQPEVGRKAAEESEEALSEALSGSDMVFITAGMGGGSGTGAAPVIARIAKGLGALTVAVVTRPFGFEGNKRGNFAIEGIQELRDQVDTLLIISNNNLLEIVDKKTPLLEALSEADNVLRQGVQGITDLITSPGLINLDFADVKTVMANKGNALMGIGVGSGEERIIEAARKAIYSPLLETTIDGAEDVIVNVTGGLDMTLTEAEEASEIVGQAAGNGVNIWLGTSIDDSMKDEIRVTVVATGVRQDKAEKVSGFRQPRTFNHDSSNTNSNVVAQQAGAQYASEQTHQPSQPNFERPSNYDFDMAESREMPRTYTKEKQAPQNQGSAFGNWDLRRDNIAKPSESELDNQLNMSRFSPNDESGDDELETPPFFKNR</sequence>
<evidence type="ECO:0000256" key="8">
    <source>
        <dbReference type="HAMAP-Rule" id="MF_00909"/>
    </source>
</evidence>
<evidence type="ECO:0000256" key="4">
    <source>
        <dbReference type="ARBA" id="ARBA00022741"/>
    </source>
</evidence>
<dbReference type="Gene3D" id="3.40.50.1440">
    <property type="entry name" value="Tubulin/FtsZ, GTPase domain"/>
    <property type="match status" value="1"/>
</dbReference>
<dbReference type="Pfam" id="PF00091">
    <property type="entry name" value="Tubulin"/>
    <property type="match status" value="1"/>
</dbReference>
<proteinExistence type="inferred from homology"/>
<evidence type="ECO:0000313" key="14">
    <source>
        <dbReference type="EMBL" id="PCH12739.1"/>
    </source>
</evidence>
<comment type="subunit">
    <text evidence="8">Homodimer. Polymerizes to form a dynamic ring structure in a strictly GTP-dependent manner. Interacts directly with several other division proteins.</text>
</comment>
<dbReference type="EMBL" id="NSGR01000008">
    <property type="protein sequence ID" value="PCH12739.1"/>
    <property type="molecule type" value="Genomic_DNA"/>
</dbReference>
<dbReference type="HAMAP" id="MF_00909">
    <property type="entry name" value="FtsZ"/>
    <property type="match status" value="1"/>
</dbReference>
<evidence type="ECO:0000313" key="13">
    <source>
        <dbReference type="EMBL" id="MDT2731696.1"/>
    </source>
</evidence>
<dbReference type="Proteomes" id="UP001180515">
    <property type="component" value="Unassembled WGS sequence"/>
</dbReference>
<feature type="binding site" evidence="8">
    <location>
        <position position="144"/>
    </location>
    <ligand>
        <name>GTP</name>
        <dbReference type="ChEBI" id="CHEBI:37565"/>
    </ligand>
</feature>
<dbReference type="GO" id="GO:0000917">
    <property type="term" value="P:division septum assembly"/>
    <property type="evidence" value="ECO:0007669"/>
    <property type="project" value="UniProtKB-KW"/>
</dbReference>
<feature type="compositionally biased region" description="Polar residues" evidence="10">
    <location>
        <begin position="419"/>
        <end position="431"/>
    </location>
</feature>
<evidence type="ECO:0000313" key="15">
    <source>
        <dbReference type="Proteomes" id="UP000217465"/>
    </source>
</evidence>
<dbReference type="AlphaFoldDB" id="A0A0E2UBU4"/>
<dbReference type="InterPro" id="IPR036525">
    <property type="entry name" value="Tubulin/FtsZ_GTPase_sf"/>
</dbReference>
<dbReference type="PANTHER" id="PTHR30314">
    <property type="entry name" value="CELL DIVISION PROTEIN FTSZ-RELATED"/>
    <property type="match status" value="1"/>
</dbReference>
<dbReference type="GO" id="GO:0003924">
    <property type="term" value="F:GTPase activity"/>
    <property type="evidence" value="ECO:0007669"/>
    <property type="project" value="UniProtKB-UniRule"/>
</dbReference>
<accession>A0A0E2UBU4</accession>
<evidence type="ECO:0000256" key="1">
    <source>
        <dbReference type="ARBA" id="ARBA00009690"/>
    </source>
</evidence>
<dbReference type="InterPro" id="IPR000158">
    <property type="entry name" value="Cell_div_FtsZ"/>
</dbReference>
<feature type="compositionally biased region" description="Polar residues" evidence="10">
    <location>
        <begin position="331"/>
        <end position="341"/>
    </location>
</feature>
<dbReference type="InterPro" id="IPR018316">
    <property type="entry name" value="Tubulin/FtsZ_2-layer-sand-dom"/>
</dbReference>
<dbReference type="FunFam" id="3.30.1330.20:FF:000015">
    <property type="entry name" value="Cell division protein FtsZ"/>
    <property type="match status" value="1"/>
</dbReference>
<dbReference type="PANTHER" id="PTHR30314:SF3">
    <property type="entry name" value="MITOCHONDRIAL DIVISION PROTEIN FSZA"/>
    <property type="match status" value="1"/>
</dbReference>
<evidence type="ECO:0000259" key="11">
    <source>
        <dbReference type="SMART" id="SM00864"/>
    </source>
</evidence>
<feature type="domain" description="Tubulin/FtsZ GTPase" evidence="11">
    <location>
        <begin position="14"/>
        <end position="206"/>
    </location>
</feature>
<dbReference type="RefSeq" id="WP_003107315.1">
    <property type="nucleotide sequence ID" value="NZ_BAWT01000006.1"/>
</dbReference>
<dbReference type="InterPro" id="IPR024757">
    <property type="entry name" value="FtsZ_C"/>
</dbReference>
<evidence type="ECO:0000259" key="12">
    <source>
        <dbReference type="SMART" id="SM00865"/>
    </source>
</evidence>
<comment type="similarity">
    <text evidence="1 8">Belongs to the FtsZ family.</text>
</comment>
<evidence type="ECO:0000256" key="3">
    <source>
        <dbReference type="ARBA" id="ARBA00022618"/>
    </source>
</evidence>
<keyword evidence="7 8" id="KW-0131">Cell cycle</keyword>
<organism evidence="14 15">
    <name type="scientific">Streptococcus parauberis</name>
    <dbReference type="NCBI Taxonomy" id="1348"/>
    <lineage>
        <taxon>Bacteria</taxon>
        <taxon>Bacillati</taxon>
        <taxon>Bacillota</taxon>
        <taxon>Bacilli</taxon>
        <taxon>Lactobacillales</taxon>
        <taxon>Streptococcaceae</taxon>
        <taxon>Streptococcus</taxon>
    </lineage>
</organism>
<dbReference type="GO" id="GO:0032153">
    <property type="term" value="C:cell division site"/>
    <property type="evidence" value="ECO:0007669"/>
    <property type="project" value="UniProtKB-UniRule"/>
</dbReference>
<dbReference type="PROSITE" id="PS01134">
    <property type="entry name" value="FTSZ_1"/>
    <property type="match status" value="1"/>
</dbReference>
<dbReference type="GO" id="GO:0043093">
    <property type="term" value="P:FtsZ-dependent cytokinesis"/>
    <property type="evidence" value="ECO:0007669"/>
    <property type="project" value="UniProtKB-UniRule"/>
</dbReference>
<keyword evidence="4 8" id="KW-0547">Nucleotide-binding</keyword>
<feature type="region of interest" description="Disordered" evidence="10">
    <location>
        <begin position="384"/>
        <end position="447"/>
    </location>
</feature>
<feature type="region of interest" description="Disordered" evidence="10">
    <location>
        <begin position="349"/>
        <end position="372"/>
    </location>
</feature>
<keyword evidence="3 8" id="KW-0132">Cell division</keyword>
<keyword evidence="2 8" id="KW-0963">Cytoplasm</keyword>
<feature type="compositionally biased region" description="Polar residues" evidence="10">
    <location>
        <begin position="349"/>
        <end position="365"/>
    </location>
</feature>
<dbReference type="eggNOG" id="COG0206">
    <property type="taxonomic scope" value="Bacteria"/>
</dbReference>
<dbReference type="Gene3D" id="3.30.1330.20">
    <property type="entry name" value="Tubulin/FtsZ, C-terminal domain"/>
    <property type="match status" value="1"/>
</dbReference>
<feature type="binding site" evidence="8">
    <location>
        <begin position="22"/>
        <end position="26"/>
    </location>
    <ligand>
        <name>GTP</name>
        <dbReference type="ChEBI" id="CHEBI:37565"/>
    </ligand>
</feature>
<comment type="caution">
    <text evidence="14">The sequence shown here is derived from an EMBL/GenBank/DDBJ whole genome shotgun (WGS) entry which is preliminary data.</text>
</comment>
<dbReference type="OrthoDB" id="9813375at2"/>
<gene>
    <name evidence="8 14" type="primary">ftsZ</name>
    <name evidence="14" type="ORF">A9Y57_01458</name>
    <name evidence="13" type="ORF">P7G31_05490</name>
</gene>
<dbReference type="Proteomes" id="UP000217465">
    <property type="component" value="Unassembled WGS sequence"/>
</dbReference>
<comment type="function">
    <text evidence="8">Essential cell division protein that forms a contractile ring structure (Z ring) at the future cell division site. The regulation of the ring assembly controls the timing and the location of cell division. One of the functions of the FtsZ ring is to recruit other cell division proteins to the septum to produce a new cell wall between the dividing cells. Binds GTP and shows GTPase activity.</text>
</comment>
<keyword evidence="6 8" id="KW-0717">Septation</keyword>
<dbReference type="InterPro" id="IPR003008">
    <property type="entry name" value="Tubulin_FtsZ_GTPase"/>
</dbReference>
<evidence type="ECO:0000256" key="10">
    <source>
        <dbReference type="SAM" id="MobiDB-lite"/>
    </source>
</evidence>
<dbReference type="PRINTS" id="PR00423">
    <property type="entry name" value="CELLDVISFTSZ"/>
</dbReference>
<keyword evidence="5 8" id="KW-0342">GTP-binding</keyword>
<dbReference type="NCBIfam" id="TIGR00065">
    <property type="entry name" value="ftsZ"/>
    <property type="match status" value="1"/>
</dbReference>
<feature type="binding site" evidence="8">
    <location>
        <begin position="109"/>
        <end position="111"/>
    </location>
    <ligand>
        <name>GTP</name>
        <dbReference type="ChEBI" id="CHEBI:37565"/>
    </ligand>
</feature>
<dbReference type="OMA" id="GNPSIGQ"/>
<dbReference type="EMBL" id="JARQAG010000006">
    <property type="protein sequence ID" value="MDT2731696.1"/>
    <property type="molecule type" value="Genomic_DNA"/>
</dbReference>
<dbReference type="GO" id="GO:0005737">
    <property type="term" value="C:cytoplasm"/>
    <property type="evidence" value="ECO:0007669"/>
    <property type="project" value="UniProtKB-SubCell"/>
</dbReference>
<feature type="binding site" evidence="8">
    <location>
        <position position="188"/>
    </location>
    <ligand>
        <name>GTP</name>
        <dbReference type="ChEBI" id="CHEBI:37565"/>
    </ligand>
</feature>
<feature type="region of interest" description="Disordered" evidence="10">
    <location>
        <begin position="322"/>
        <end position="341"/>
    </location>
</feature>
<name>A0A0E2UBU4_9STRE</name>
<dbReference type="FunFam" id="3.40.50.1440:FF:000023">
    <property type="entry name" value="Cell division protein FtsZ"/>
    <property type="match status" value="1"/>
</dbReference>
<dbReference type="GO" id="GO:0051258">
    <property type="term" value="P:protein polymerization"/>
    <property type="evidence" value="ECO:0007669"/>
    <property type="project" value="UniProtKB-UniRule"/>
</dbReference>
<evidence type="ECO:0000256" key="6">
    <source>
        <dbReference type="ARBA" id="ARBA00023210"/>
    </source>
</evidence>
<dbReference type="SMART" id="SM00865">
    <property type="entry name" value="Tubulin_C"/>
    <property type="match status" value="1"/>
</dbReference>
<comment type="subcellular location">
    <subcellularLocation>
        <location evidence="8">Cytoplasm</location>
    </subcellularLocation>
    <text evidence="8">Assembles at midcell at the inner surface of the cytoplasmic membrane.</text>
</comment>